<protein>
    <submittedName>
        <fullName evidence="1">Uncharacterized protein</fullName>
    </submittedName>
</protein>
<accession>A0A0F9J580</accession>
<comment type="caution">
    <text evidence="1">The sequence shown here is derived from an EMBL/GenBank/DDBJ whole genome shotgun (WGS) entry which is preliminary data.</text>
</comment>
<evidence type="ECO:0000313" key="1">
    <source>
        <dbReference type="EMBL" id="KKL94347.1"/>
    </source>
</evidence>
<proteinExistence type="predicted"/>
<reference evidence="1" key="1">
    <citation type="journal article" date="2015" name="Nature">
        <title>Complex archaea that bridge the gap between prokaryotes and eukaryotes.</title>
        <authorList>
            <person name="Spang A."/>
            <person name="Saw J.H."/>
            <person name="Jorgensen S.L."/>
            <person name="Zaremba-Niedzwiedzka K."/>
            <person name="Martijn J."/>
            <person name="Lind A.E."/>
            <person name="van Eijk R."/>
            <person name="Schleper C."/>
            <person name="Guy L."/>
            <person name="Ettema T.J."/>
        </authorList>
    </citation>
    <scope>NUCLEOTIDE SEQUENCE</scope>
</reference>
<dbReference type="EMBL" id="LAZR01018949">
    <property type="protein sequence ID" value="KKL94347.1"/>
    <property type="molecule type" value="Genomic_DNA"/>
</dbReference>
<feature type="non-terminal residue" evidence="1">
    <location>
        <position position="1"/>
    </location>
</feature>
<name>A0A0F9J580_9ZZZZ</name>
<dbReference type="AlphaFoldDB" id="A0A0F9J580"/>
<gene>
    <name evidence="1" type="ORF">LCGC14_1865570</name>
</gene>
<sequence>PTFLHFALIFVVCVILLRGLRRPDQPDDPIYAAVRQPLGRTNVTPS</sequence>
<organism evidence="1">
    <name type="scientific">marine sediment metagenome</name>
    <dbReference type="NCBI Taxonomy" id="412755"/>
    <lineage>
        <taxon>unclassified sequences</taxon>
        <taxon>metagenomes</taxon>
        <taxon>ecological metagenomes</taxon>
    </lineage>
</organism>